<reference evidence="2" key="1">
    <citation type="submission" date="2015-07" db="EMBL/GenBank/DDBJ databases">
        <title>MeaNS - Measles Nucleotide Surveillance Program.</title>
        <authorList>
            <person name="Tran T."/>
            <person name="Druce J."/>
        </authorList>
    </citation>
    <scope>NUCLEOTIDE SEQUENCE</scope>
    <source>
        <strain evidence="2">UCB-OBI-ISO-001</strain>
        <tissue evidence="2">Gonad</tissue>
    </source>
</reference>
<evidence type="ECO:0000256" key="1">
    <source>
        <dbReference type="SAM" id="Phobius"/>
    </source>
</evidence>
<feature type="transmembrane region" description="Helical" evidence="1">
    <location>
        <begin position="6"/>
        <end position="28"/>
    </location>
</feature>
<accession>A0A0L8IDY0</accession>
<organism evidence="2">
    <name type="scientific">Octopus bimaculoides</name>
    <name type="common">California two-spotted octopus</name>
    <dbReference type="NCBI Taxonomy" id="37653"/>
    <lineage>
        <taxon>Eukaryota</taxon>
        <taxon>Metazoa</taxon>
        <taxon>Spiralia</taxon>
        <taxon>Lophotrochozoa</taxon>
        <taxon>Mollusca</taxon>
        <taxon>Cephalopoda</taxon>
        <taxon>Coleoidea</taxon>
        <taxon>Octopodiformes</taxon>
        <taxon>Octopoda</taxon>
        <taxon>Incirrata</taxon>
        <taxon>Octopodidae</taxon>
        <taxon>Octopus</taxon>
    </lineage>
</organism>
<dbReference type="EMBL" id="KQ415907">
    <property type="protein sequence ID" value="KOF99693.1"/>
    <property type="molecule type" value="Genomic_DNA"/>
</dbReference>
<feature type="transmembrane region" description="Helical" evidence="1">
    <location>
        <begin position="93"/>
        <end position="112"/>
    </location>
</feature>
<protein>
    <submittedName>
        <fullName evidence="2">Uncharacterized protein</fullName>
    </submittedName>
</protein>
<keyword evidence="1" id="KW-0472">Membrane</keyword>
<sequence length="127" mass="14424">MLSYSSFLSIPVFLSHFHVTFSLTLSIPLPPLSYLPYTSLRFPFFLSIILPLPSLILPYPHSFRLSIFPSLSHLHYPLSLYQSSLSPPHIQNILSLFLSILLLPLSFSFLSVRHYSSPSLTYIPLSS</sequence>
<keyword evidence="1" id="KW-0812">Transmembrane</keyword>
<feature type="transmembrane region" description="Helical" evidence="1">
    <location>
        <begin position="40"/>
        <end position="59"/>
    </location>
</feature>
<name>A0A0L8IDY0_OCTBM</name>
<dbReference type="AlphaFoldDB" id="A0A0L8IDY0"/>
<proteinExistence type="predicted"/>
<keyword evidence="1" id="KW-1133">Transmembrane helix</keyword>
<evidence type="ECO:0000313" key="2">
    <source>
        <dbReference type="EMBL" id="KOF99693.1"/>
    </source>
</evidence>
<gene>
    <name evidence="2" type="ORF">OCBIM_22012317mg</name>
</gene>